<feature type="region of interest" description="Disordered" evidence="1">
    <location>
        <begin position="48"/>
        <end position="192"/>
    </location>
</feature>
<evidence type="ECO:0000313" key="4">
    <source>
        <dbReference type="Proteomes" id="UP000301475"/>
    </source>
</evidence>
<feature type="compositionally biased region" description="Basic and acidic residues" evidence="1">
    <location>
        <begin position="9"/>
        <end position="23"/>
    </location>
</feature>
<dbReference type="Proteomes" id="UP000301475">
    <property type="component" value="Chromosome"/>
</dbReference>
<feature type="region of interest" description="Disordered" evidence="1">
    <location>
        <begin position="310"/>
        <end position="353"/>
    </location>
</feature>
<evidence type="ECO:0000256" key="1">
    <source>
        <dbReference type="SAM" id="MobiDB-lite"/>
    </source>
</evidence>
<feature type="compositionally biased region" description="Basic residues" evidence="1">
    <location>
        <begin position="135"/>
        <end position="146"/>
    </location>
</feature>
<organism evidence="3 4">
    <name type="scientific">Ruminococcus bovis</name>
    <dbReference type="NCBI Taxonomy" id="2564099"/>
    <lineage>
        <taxon>Bacteria</taxon>
        <taxon>Bacillati</taxon>
        <taxon>Bacillota</taxon>
        <taxon>Clostridia</taxon>
        <taxon>Eubacteriales</taxon>
        <taxon>Oscillospiraceae</taxon>
        <taxon>Ruminococcus</taxon>
    </lineage>
</organism>
<feature type="compositionally biased region" description="Low complexity" evidence="1">
    <location>
        <begin position="115"/>
        <end position="131"/>
    </location>
</feature>
<feature type="compositionally biased region" description="Acidic residues" evidence="1">
    <location>
        <begin position="50"/>
        <end position="63"/>
    </location>
</feature>
<name>A0A4P8XUL1_9FIRM</name>
<dbReference type="KEGG" id="ruj:E5Z56_02805"/>
<accession>A0A4P8XUL1</accession>
<dbReference type="AlphaFoldDB" id="A0A4P8XUL1"/>
<evidence type="ECO:0000256" key="2">
    <source>
        <dbReference type="SAM" id="Phobius"/>
    </source>
</evidence>
<feature type="transmembrane region" description="Helical" evidence="2">
    <location>
        <begin position="199"/>
        <end position="218"/>
    </location>
</feature>
<dbReference type="RefSeq" id="WP_138156425.1">
    <property type="nucleotide sequence ID" value="NZ_CP039381.1"/>
</dbReference>
<reference evidence="3 4" key="1">
    <citation type="submission" date="2019-04" db="EMBL/GenBank/DDBJ databases">
        <authorList>
            <person name="Embree M."/>
            <person name="Gaffney J.R."/>
        </authorList>
    </citation>
    <scope>NUCLEOTIDE SEQUENCE [LARGE SCALE GENOMIC DNA]</scope>
    <source>
        <strain evidence="3 4">JE7A12</strain>
    </source>
</reference>
<protein>
    <submittedName>
        <fullName evidence="3">Uncharacterized protein</fullName>
    </submittedName>
</protein>
<feature type="compositionally biased region" description="Low complexity" evidence="1">
    <location>
        <begin position="334"/>
        <end position="353"/>
    </location>
</feature>
<sequence length="353" mass="38910">MAKKGTHGYFEDENKETSFDDFKTDMTNIDDEVDKILAEQRKAKQQIDFFSDEPIDNNEDEYVFDNSSSRELKSNSPRRNTYAENIETEEVTPETKEPQGSYSADTNDSGESRSNRSSGSSGSRSSSSKSSKGSKDKKKKSKKKDRGHSSHDSHISHESHSSNRRDNSKSSDRKAEKSSKKSDKNKGHSEKKKHTGLKTFVVIIIILGALCGGVYAYFGHIPTKEDIQNLLPMSDSAEPTSSTSIHETLVAITVSGDTVTYNGEVLSSVDELNNRLSKETDPTISLINNDANASTYNKVVEIVNNYGGNFETMDDDNTNPSINTEENSTEENTTESVAESTTEPTSESTSSAE</sequence>
<keyword evidence="2" id="KW-1133">Transmembrane helix</keyword>
<keyword evidence="4" id="KW-1185">Reference proteome</keyword>
<feature type="compositionally biased region" description="Polar residues" evidence="1">
    <location>
        <begin position="74"/>
        <end position="83"/>
    </location>
</feature>
<dbReference type="EMBL" id="CP039381">
    <property type="protein sequence ID" value="QCT06342.1"/>
    <property type="molecule type" value="Genomic_DNA"/>
</dbReference>
<evidence type="ECO:0000313" key="3">
    <source>
        <dbReference type="EMBL" id="QCT06342.1"/>
    </source>
</evidence>
<gene>
    <name evidence="3" type="ORF">E5Z56_02805</name>
</gene>
<proteinExistence type="predicted"/>
<keyword evidence="2" id="KW-0472">Membrane</keyword>
<keyword evidence="2" id="KW-0812">Transmembrane</keyword>
<feature type="region of interest" description="Disordered" evidence="1">
    <location>
        <begin position="1"/>
        <end position="23"/>
    </location>
</feature>
<feature type="compositionally biased region" description="Basic and acidic residues" evidence="1">
    <location>
        <begin position="147"/>
        <end position="188"/>
    </location>
</feature>